<dbReference type="EMBL" id="JAHBCL010000007">
    <property type="protein sequence ID" value="MBS7526043.1"/>
    <property type="molecule type" value="Genomic_DNA"/>
</dbReference>
<dbReference type="InterPro" id="IPR001387">
    <property type="entry name" value="Cro/C1-type_HTH"/>
</dbReference>
<organism evidence="2 3">
    <name type="scientific">Fusibacter paucivorans</name>
    <dbReference type="NCBI Taxonomy" id="76009"/>
    <lineage>
        <taxon>Bacteria</taxon>
        <taxon>Bacillati</taxon>
        <taxon>Bacillota</taxon>
        <taxon>Clostridia</taxon>
        <taxon>Eubacteriales</taxon>
        <taxon>Eubacteriales Family XII. Incertae Sedis</taxon>
        <taxon>Fusibacter</taxon>
    </lineage>
</organism>
<evidence type="ECO:0000313" key="3">
    <source>
        <dbReference type="Proteomes" id="UP000746471"/>
    </source>
</evidence>
<keyword evidence="3" id="KW-1185">Reference proteome</keyword>
<dbReference type="PROSITE" id="PS50943">
    <property type="entry name" value="HTH_CROC1"/>
    <property type="match status" value="1"/>
</dbReference>
<dbReference type="Gene3D" id="1.10.260.40">
    <property type="entry name" value="lambda repressor-like DNA-binding domains"/>
    <property type="match status" value="1"/>
</dbReference>
<protein>
    <submittedName>
        <fullName evidence="2">Helix-turn-helix domain-containing protein</fullName>
    </submittedName>
</protein>
<dbReference type="SMART" id="SM00530">
    <property type="entry name" value="HTH_XRE"/>
    <property type="match status" value="1"/>
</dbReference>
<sequence>MLGTLIKELRQGKFSQRELAALLGVSHSYISKIENAEEINLSDELLSKLSEALNCELEILYLAAQRIPPEWLNCYDLTKGSVYNAIRSKLNTHTHIPMRFNEYNLIYDAFEQSKFGYAIVAIDDEKTIFASKSFLKFLDYHDASLPEVFRLLPGLSNILNQYAFNGEYRHCILPMELETTLCFVEFFAHRFESNDVRYALLEIISVHSDIESLNYMVGSDYCLSQAFENMKLGILIMKARPENNTHRILNCNKYVCELLDYSLDEMIKQKMVLADIEYQTEAQLVRQSLIHENKSLHFTSIFLKHGGDIVPVEIFAHIFETRHAKGLIYIIRAFQDPQ</sequence>
<dbReference type="RefSeq" id="WP_213235829.1">
    <property type="nucleotide sequence ID" value="NZ_JAHBCL010000007.1"/>
</dbReference>
<reference evidence="2 3" key="1">
    <citation type="submission" date="2021-05" db="EMBL/GenBank/DDBJ databases">
        <title>Fusibacter ferrireducens sp. nov., an anaerobic, sulfur- and Fe-reducing bacterium isolated from the mangrove sediment.</title>
        <authorList>
            <person name="Qiu D."/>
        </authorList>
    </citation>
    <scope>NUCLEOTIDE SEQUENCE [LARGE SCALE GENOMIC DNA]</scope>
    <source>
        <strain evidence="2 3">DSM 12116</strain>
    </source>
</reference>
<proteinExistence type="predicted"/>
<gene>
    <name evidence="2" type="ORF">KHM83_05095</name>
</gene>
<accession>A0ABS5PLK1</accession>
<dbReference type="InterPro" id="IPR000014">
    <property type="entry name" value="PAS"/>
</dbReference>
<dbReference type="InterPro" id="IPR010982">
    <property type="entry name" value="Lambda_DNA-bd_dom_sf"/>
</dbReference>
<dbReference type="SUPFAM" id="SSF55785">
    <property type="entry name" value="PYP-like sensor domain (PAS domain)"/>
    <property type="match status" value="1"/>
</dbReference>
<dbReference type="CDD" id="cd00130">
    <property type="entry name" value="PAS"/>
    <property type="match status" value="1"/>
</dbReference>
<dbReference type="CDD" id="cd00093">
    <property type="entry name" value="HTH_XRE"/>
    <property type="match status" value="1"/>
</dbReference>
<evidence type="ECO:0000259" key="1">
    <source>
        <dbReference type="PROSITE" id="PS50943"/>
    </source>
</evidence>
<dbReference type="Proteomes" id="UP000746471">
    <property type="component" value="Unassembled WGS sequence"/>
</dbReference>
<name>A0ABS5PLK1_9FIRM</name>
<comment type="caution">
    <text evidence="2">The sequence shown here is derived from an EMBL/GenBank/DDBJ whole genome shotgun (WGS) entry which is preliminary data.</text>
</comment>
<dbReference type="Pfam" id="PF13426">
    <property type="entry name" value="PAS_9"/>
    <property type="match status" value="1"/>
</dbReference>
<dbReference type="InterPro" id="IPR035965">
    <property type="entry name" value="PAS-like_dom_sf"/>
</dbReference>
<dbReference type="Gene3D" id="3.30.450.20">
    <property type="entry name" value="PAS domain"/>
    <property type="match status" value="1"/>
</dbReference>
<evidence type="ECO:0000313" key="2">
    <source>
        <dbReference type="EMBL" id="MBS7526043.1"/>
    </source>
</evidence>
<dbReference type="Pfam" id="PF01381">
    <property type="entry name" value="HTH_3"/>
    <property type="match status" value="1"/>
</dbReference>
<feature type="domain" description="HTH cro/C1-type" evidence="1">
    <location>
        <begin position="6"/>
        <end position="60"/>
    </location>
</feature>
<dbReference type="SUPFAM" id="SSF47413">
    <property type="entry name" value="lambda repressor-like DNA-binding domains"/>
    <property type="match status" value="1"/>
</dbReference>